<evidence type="ECO:0000256" key="1">
    <source>
        <dbReference type="SAM" id="Phobius"/>
    </source>
</evidence>
<evidence type="ECO:0000313" key="3">
    <source>
        <dbReference type="EMBL" id="KAA5541357.1"/>
    </source>
</evidence>
<gene>
    <name evidence="3" type="ORF">FYK55_17440</name>
</gene>
<comment type="caution">
    <text evidence="3">The sequence shown here is derived from an EMBL/GenBank/DDBJ whole genome shotgun (WGS) entry which is preliminary data.</text>
</comment>
<keyword evidence="1" id="KW-1133">Transmembrane helix</keyword>
<dbReference type="InterPro" id="IPR043717">
    <property type="entry name" value="DUF5658"/>
</dbReference>
<feature type="domain" description="DUF5658" evidence="2">
    <location>
        <begin position="290"/>
        <end position="354"/>
    </location>
</feature>
<dbReference type="RefSeq" id="WP_150077741.1">
    <property type="nucleotide sequence ID" value="NZ_VWOX01000010.1"/>
</dbReference>
<organism evidence="3 4">
    <name type="scientific">Roseiconus nitratireducens</name>
    <dbReference type="NCBI Taxonomy" id="2605748"/>
    <lineage>
        <taxon>Bacteria</taxon>
        <taxon>Pseudomonadati</taxon>
        <taxon>Planctomycetota</taxon>
        <taxon>Planctomycetia</taxon>
        <taxon>Pirellulales</taxon>
        <taxon>Pirellulaceae</taxon>
        <taxon>Roseiconus</taxon>
    </lineage>
</organism>
<protein>
    <recommendedName>
        <fullName evidence="2">DUF5658 domain-containing protein</fullName>
    </recommendedName>
</protein>
<name>A0A5M6D1H6_9BACT</name>
<keyword evidence="1" id="KW-0812">Transmembrane</keyword>
<feature type="transmembrane region" description="Helical" evidence="1">
    <location>
        <begin position="242"/>
        <end position="263"/>
    </location>
</feature>
<dbReference type="Proteomes" id="UP000324479">
    <property type="component" value="Unassembled WGS sequence"/>
</dbReference>
<keyword evidence="4" id="KW-1185">Reference proteome</keyword>
<dbReference type="Pfam" id="PF18902">
    <property type="entry name" value="DUF5658"/>
    <property type="match status" value="1"/>
</dbReference>
<dbReference type="AlphaFoldDB" id="A0A5M6D1H6"/>
<keyword evidence="1" id="KW-0472">Membrane</keyword>
<accession>A0A5M6D1H6</accession>
<dbReference type="EMBL" id="VWOX01000010">
    <property type="protein sequence ID" value="KAA5541357.1"/>
    <property type="molecule type" value="Genomic_DNA"/>
</dbReference>
<feature type="transmembrane region" description="Helical" evidence="1">
    <location>
        <begin position="355"/>
        <end position="373"/>
    </location>
</feature>
<sequence>MPPRTSLGFPTVLQLSKAFSGLVVFCGLMMGTADAQQSRPMSMVLLGKPTPSEAAVSYSGYFFIDGVYVAPPYTIERDRDLVRVNDVEITAEQLDLSDYEVRLTGMAEHSEFRRRPMWRGPRMSRFPERSPMMMFSRDLANIQHGGTVILRSGSPPLILDPSVGDHSLLQVLCQPSSRRIADAICPPELVREADRETWMHLIDEFEPTAEFLARAEKQVQLQMAAEVSNEHQSASLIWSDRIAFPLTTFAILIVVLAFGHLLSSSPMSLHNQTPEAALLTKTNVVRSLGIIALLSAIDLIWTLTAHQTGMMRELNPLGNQIITNPSHLILFKVCITATSIGLLYRLHHLPIAQRAAWWCCLILTLLTARWLTFQSMFI</sequence>
<feature type="transmembrane region" description="Helical" evidence="1">
    <location>
        <begin position="284"/>
        <end position="304"/>
    </location>
</feature>
<proteinExistence type="predicted"/>
<reference evidence="3 4" key="1">
    <citation type="submission" date="2019-08" db="EMBL/GenBank/DDBJ databases">
        <authorList>
            <person name="Dhanesh K."/>
            <person name="Kumar G."/>
            <person name="Sasikala C."/>
            <person name="Venkata Ramana C."/>
        </authorList>
    </citation>
    <scope>NUCLEOTIDE SEQUENCE [LARGE SCALE GENOMIC DNA]</scope>
    <source>
        <strain evidence="3 4">JC645</strain>
    </source>
</reference>
<evidence type="ECO:0000259" key="2">
    <source>
        <dbReference type="Pfam" id="PF18902"/>
    </source>
</evidence>
<feature type="transmembrane region" description="Helical" evidence="1">
    <location>
        <begin position="324"/>
        <end position="343"/>
    </location>
</feature>
<evidence type="ECO:0000313" key="4">
    <source>
        <dbReference type="Proteomes" id="UP000324479"/>
    </source>
</evidence>